<keyword evidence="1" id="KW-0812">Transmembrane</keyword>
<dbReference type="AlphaFoldDB" id="A0A6J7D6C2"/>
<keyword evidence="1" id="KW-0472">Membrane</keyword>
<gene>
    <name evidence="2" type="ORF">UFOPK3427_00282</name>
    <name evidence="3" type="ORF">UFOPK4112_01539</name>
</gene>
<dbReference type="InterPro" id="IPR008964">
    <property type="entry name" value="Invasin/intimin_cell_adhesion"/>
</dbReference>
<evidence type="ECO:0000256" key="1">
    <source>
        <dbReference type="SAM" id="Phobius"/>
    </source>
</evidence>
<protein>
    <submittedName>
        <fullName evidence="2">Unannotated protein</fullName>
    </submittedName>
</protein>
<dbReference type="EMBL" id="CAFBPM010000019">
    <property type="protein sequence ID" value="CAB5030002.1"/>
    <property type="molecule type" value="Genomic_DNA"/>
</dbReference>
<feature type="transmembrane region" description="Helical" evidence="1">
    <location>
        <begin position="527"/>
        <end position="546"/>
    </location>
</feature>
<dbReference type="InterPro" id="IPR013783">
    <property type="entry name" value="Ig-like_fold"/>
</dbReference>
<proteinExistence type="predicted"/>
<name>A0A6J7D6C2_9ZZZZ</name>
<sequence>MAVVISGVFAFPLSSAQGSTIMFDGPALCSSGSPPDGYQGYCATYNGDNTWYGSYGLGFPTDPGWGLCAEQPASGSGYPSPSYEYVSSSAPIGTDATEFAALGFALSQAQAQGFFDGQLGVFTSDQAGAAAKIFYDMAAWGDAVPSMDPGLSRAYAQLTGYYAAAQGASAAPVLNVTLSTPHSGNPTLIDAQATLVFANTGQPVPNVAVEFVASNATFANHTSMLTATTDTAGNIAVPLNADGSGTVHLSASVTTGQVGLAFFKPTVFVPSAQIIVAGFTPANQEHTASVEIPTVLYVEKTNATEPGQGIPGATYNLYVQGTAPASTPATPPGTKVYPGVTWYATGETNATGHLGFVIPAGYSWCVAEVSAPSEFILDTGLHCTAVITTASPDPVRTVALSEEVSTITLTAYKFNANTPHTVLPGATYALFVVGAFPTGFTPPPVPRSIVVPSGMELFATGVTNAQGQLIFELPQGHAWCLQELVVPKGYLLDNGLHCTAVLTSSSSFSATTIALPELAATGVSIPFAQIGGLFILGSGLVLWSSYRHRSRKTR</sequence>
<keyword evidence="1" id="KW-1133">Transmembrane helix</keyword>
<dbReference type="SUPFAM" id="SSF49373">
    <property type="entry name" value="Invasin/intimin cell-adhesion fragments"/>
    <property type="match status" value="1"/>
</dbReference>
<dbReference type="Gene3D" id="2.60.40.10">
    <property type="entry name" value="Immunoglobulins"/>
    <property type="match status" value="1"/>
</dbReference>
<dbReference type="EMBL" id="CAFBLT010000001">
    <property type="protein sequence ID" value="CAB4862613.1"/>
    <property type="molecule type" value="Genomic_DNA"/>
</dbReference>
<evidence type="ECO:0000313" key="2">
    <source>
        <dbReference type="EMBL" id="CAB4862613.1"/>
    </source>
</evidence>
<evidence type="ECO:0000313" key="3">
    <source>
        <dbReference type="EMBL" id="CAB5030002.1"/>
    </source>
</evidence>
<accession>A0A6J7D6C2</accession>
<reference evidence="2" key="1">
    <citation type="submission" date="2020-05" db="EMBL/GenBank/DDBJ databases">
        <authorList>
            <person name="Chiriac C."/>
            <person name="Salcher M."/>
            <person name="Ghai R."/>
            <person name="Kavagutti S V."/>
        </authorList>
    </citation>
    <scope>NUCLEOTIDE SEQUENCE</scope>
</reference>
<organism evidence="2">
    <name type="scientific">freshwater metagenome</name>
    <dbReference type="NCBI Taxonomy" id="449393"/>
    <lineage>
        <taxon>unclassified sequences</taxon>
        <taxon>metagenomes</taxon>
        <taxon>ecological metagenomes</taxon>
    </lineage>
</organism>